<proteinExistence type="inferred from homology"/>
<keyword evidence="6" id="KW-0479">Metal-binding</keyword>
<evidence type="ECO:0000256" key="2">
    <source>
        <dbReference type="ARBA" id="ARBA00006873"/>
    </source>
</evidence>
<evidence type="ECO:0000256" key="8">
    <source>
        <dbReference type="ARBA" id="ARBA00023004"/>
    </source>
</evidence>
<gene>
    <name evidence="10" type="ORF">WJX81_007884</name>
</gene>
<dbReference type="InterPro" id="IPR044831">
    <property type="entry name" value="Ccp1-like"/>
</dbReference>
<dbReference type="PANTHER" id="PTHR31356">
    <property type="entry name" value="THYLAKOID LUMENAL 29 KDA PROTEIN, CHLOROPLASTIC-RELATED"/>
    <property type="match status" value="1"/>
</dbReference>
<dbReference type="Proteomes" id="UP001445335">
    <property type="component" value="Unassembled WGS sequence"/>
</dbReference>
<dbReference type="EMBL" id="JALJOU010000042">
    <property type="protein sequence ID" value="KAK9832108.1"/>
    <property type="molecule type" value="Genomic_DNA"/>
</dbReference>
<dbReference type="EC" id="1.11.1.11" evidence="3"/>
<evidence type="ECO:0000256" key="1">
    <source>
        <dbReference type="ARBA" id="ARBA00001970"/>
    </source>
</evidence>
<dbReference type="PROSITE" id="PS50873">
    <property type="entry name" value="PEROXIDASE_4"/>
    <property type="match status" value="1"/>
</dbReference>
<keyword evidence="11" id="KW-1185">Reference proteome</keyword>
<dbReference type="InterPro" id="IPR002016">
    <property type="entry name" value="Haem_peroxidase"/>
</dbReference>
<reference evidence="10 11" key="1">
    <citation type="journal article" date="2024" name="Nat. Commun.">
        <title>Phylogenomics reveals the evolutionary origins of lichenization in chlorophyte algae.</title>
        <authorList>
            <person name="Puginier C."/>
            <person name="Libourel C."/>
            <person name="Otte J."/>
            <person name="Skaloud P."/>
            <person name="Haon M."/>
            <person name="Grisel S."/>
            <person name="Petersen M."/>
            <person name="Berrin J.G."/>
            <person name="Delaux P.M."/>
            <person name="Dal Grande F."/>
            <person name="Keller J."/>
        </authorList>
    </citation>
    <scope>NUCLEOTIDE SEQUENCE [LARGE SCALE GENOMIC DNA]</scope>
    <source>
        <strain evidence="10 11">SAG 245.80</strain>
    </source>
</reference>
<dbReference type="GO" id="GO:0000302">
    <property type="term" value="P:response to reactive oxygen species"/>
    <property type="evidence" value="ECO:0007669"/>
    <property type="project" value="TreeGrafter"/>
</dbReference>
<comment type="caution">
    <text evidence="10">The sequence shown here is derived from an EMBL/GenBank/DDBJ whole genome shotgun (WGS) entry which is preliminary data.</text>
</comment>
<protein>
    <recommendedName>
        <fullName evidence="3">L-ascorbate peroxidase</fullName>
        <ecNumber evidence="3">1.11.1.11</ecNumber>
    </recommendedName>
</protein>
<dbReference type="Gene3D" id="1.10.420.10">
    <property type="entry name" value="Peroxidase, domain 2"/>
    <property type="match status" value="1"/>
</dbReference>
<dbReference type="GO" id="GO:0042744">
    <property type="term" value="P:hydrogen peroxide catabolic process"/>
    <property type="evidence" value="ECO:0007669"/>
    <property type="project" value="TreeGrafter"/>
</dbReference>
<evidence type="ECO:0000256" key="4">
    <source>
        <dbReference type="ARBA" id="ARBA00022559"/>
    </source>
</evidence>
<comment type="similarity">
    <text evidence="2">Belongs to the peroxidase family. Ascorbate peroxidase subfamily.</text>
</comment>
<dbReference type="PRINTS" id="PR00458">
    <property type="entry name" value="PEROXIDASE"/>
</dbReference>
<evidence type="ECO:0000256" key="3">
    <source>
        <dbReference type="ARBA" id="ARBA00012940"/>
    </source>
</evidence>
<dbReference type="InterPro" id="IPR019794">
    <property type="entry name" value="Peroxidases_AS"/>
</dbReference>
<name>A0AAW1REU5_9CHLO</name>
<dbReference type="GO" id="GO:0016688">
    <property type="term" value="F:L-ascorbate peroxidase activity"/>
    <property type="evidence" value="ECO:0007669"/>
    <property type="project" value="UniProtKB-EC"/>
</dbReference>
<organism evidence="10 11">
    <name type="scientific">Elliptochloris bilobata</name>
    <dbReference type="NCBI Taxonomy" id="381761"/>
    <lineage>
        <taxon>Eukaryota</taxon>
        <taxon>Viridiplantae</taxon>
        <taxon>Chlorophyta</taxon>
        <taxon>core chlorophytes</taxon>
        <taxon>Trebouxiophyceae</taxon>
        <taxon>Trebouxiophyceae incertae sedis</taxon>
        <taxon>Elliptochloris clade</taxon>
        <taxon>Elliptochloris</taxon>
    </lineage>
</organism>
<dbReference type="PANTHER" id="PTHR31356:SF8">
    <property type="entry name" value="L-ASCORBATE PEROXIDASE 6-RELATED"/>
    <property type="match status" value="1"/>
</dbReference>
<evidence type="ECO:0000313" key="11">
    <source>
        <dbReference type="Proteomes" id="UP001445335"/>
    </source>
</evidence>
<dbReference type="PROSITE" id="PS00435">
    <property type="entry name" value="PEROXIDASE_1"/>
    <property type="match status" value="1"/>
</dbReference>
<dbReference type="AlphaFoldDB" id="A0AAW1REU5"/>
<dbReference type="PROSITE" id="PS00436">
    <property type="entry name" value="PEROXIDASE_2"/>
    <property type="match status" value="1"/>
</dbReference>
<dbReference type="PRINTS" id="PR00459">
    <property type="entry name" value="ASPEROXIDASE"/>
</dbReference>
<feature type="domain" description="Plant heme peroxidase family profile" evidence="9">
    <location>
        <begin position="227"/>
        <end position="463"/>
    </location>
</feature>
<evidence type="ECO:0000313" key="10">
    <source>
        <dbReference type="EMBL" id="KAK9832108.1"/>
    </source>
</evidence>
<dbReference type="Pfam" id="PF00141">
    <property type="entry name" value="peroxidase"/>
    <property type="match status" value="1"/>
</dbReference>
<evidence type="ECO:0000256" key="6">
    <source>
        <dbReference type="ARBA" id="ARBA00022723"/>
    </source>
</evidence>
<sequence>MGHGANTAAIFLPALSGTVGETCSARLRWRSHKGPLRLGRGPGLKQRCRPAQQEAAMGRLLALLVLVACLFGARACRFAESFAWAHEVAQEEKLVHRRALQQAGAGKLDTTNLLPTLVNSSLWLEADKNSLTQYAMRTLPITIADATTPVNGEKVDHKYRMETIKQRDAADVPGAARYLLRSAPEMIAAAAQVKWQDFLNVVELQTLDPVYQTIFKVGYFVLQPQFTGPLYVRLAFHDAATWNKNSTTNKGGANGSIRYEFDWPSNGGLQRFAYPLVWAAKQVVDKLLPSPVSWADMFAISGAVGLYKLHGPLVNVGYGRPDVEVPDDFGGVGSNTNDQRDYPADQLIAEWESYGFTPYDLCTLSGGHAFGLSASTNPQGYLTPENRVFGNKYYQNILLGNAFFQSDRALGNNPLTRPCVEAYAADNQMFFRNFTRAYQLLTWLGVDSSLPRLGLGPIEEYHG</sequence>
<dbReference type="InterPro" id="IPR010255">
    <property type="entry name" value="Haem_peroxidase_sf"/>
</dbReference>
<evidence type="ECO:0000259" key="9">
    <source>
        <dbReference type="PROSITE" id="PS50873"/>
    </source>
</evidence>
<keyword evidence="4" id="KW-0575">Peroxidase</keyword>
<dbReference type="GO" id="GO:0046872">
    <property type="term" value="F:metal ion binding"/>
    <property type="evidence" value="ECO:0007669"/>
    <property type="project" value="UniProtKB-KW"/>
</dbReference>
<dbReference type="InterPro" id="IPR019793">
    <property type="entry name" value="Peroxidases_heam-ligand_BS"/>
</dbReference>
<dbReference type="InterPro" id="IPR002207">
    <property type="entry name" value="Peroxidase_I"/>
</dbReference>
<keyword evidence="8" id="KW-0408">Iron</keyword>
<dbReference type="SUPFAM" id="SSF48113">
    <property type="entry name" value="Heme-dependent peroxidases"/>
    <property type="match status" value="1"/>
</dbReference>
<evidence type="ECO:0000256" key="5">
    <source>
        <dbReference type="ARBA" id="ARBA00022617"/>
    </source>
</evidence>
<evidence type="ECO:0000256" key="7">
    <source>
        <dbReference type="ARBA" id="ARBA00023002"/>
    </source>
</evidence>
<keyword evidence="7" id="KW-0560">Oxidoreductase</keyword>
<dbReference type="GO" id="GO:0020037">
    <property type="term" value="F:heme binding"/>
    <property type="evidence" value="ECO:0007669"/>
    <property type="project" value="InterPro"/>
</dbReference>
<dbReference type="Gene3D" id="1.10.520.10">
    <property type="match status" value="1"/>
</dbReference>
<comment type="cofactor">
    <cofactor evidence="1">
        <name>heme b</name>
        <dbReference type="ChEBI" id="CHEBI:60344"/>
    </cofactor>
</comment>
<keyword evidence="5" id="KW-0349">Heme</keyword>
<accession>A0AAW1REU5</accession>
<dbReference type="GO" id="GO:0034599">
    <property type="term" value="P:cellular response to oxidative stress"/>
    <property type="evidence" value="ECO:0007669"/>
    <property type="project" value="InterPro"/>
</dbReference>